<proteinExistence type="predicted"/>
<reference evidence="1" key="1">
    <citation type="submission" date="2021-01" db="EMBL/GenBank/DDBJ databases">
        <title>Modified the classification status of verrucomicrobia.</title>
        <authorList>
            <person name="Feng X."/>
        </authorList>
    </citation>
    <scope>NUCLEOTIDE SEQUENCE</scope>
    <source>
        <strain evidence="1">KCTC 13126</strain>
    </source>
</reference>
<name>A0A934RW11_9BACT</name>
<organism evidence="1 2">
    <name type="scientific">Pelagicoccus mobilis</name>
    <dbReference type="NCBI Taxonomy" id="415221"/>
    <lineage>
        <taxon>Bacteria</taxon>
        <taxon>Pseudomonadati</taxon>
        <taxon>Verrucomicrobiota</taxon>
        <taxon>Opitutia</taxon>
        <taxon>Puniceicoccales</taxon>
        <taxon>Pelagicoccaceae</taxon>
        <taxon>Pelagicoccus</taxon>
    </lineage>
</organism>
<comment type="caution">
    <text evidence="1">The sequence shown here is derived from an EMBL/GenBank/DDBJ whole genome shotgun (WGS) entry which is preliminary data.</text>
</comment>
<evidence type="ECO:0000313" key="1">
    <source>
        <dbReference type="EMBL" id="MBK1877526.1"/>
    </source>
</evidence>
<dbReference type="AlphaFoldDB" id="A0A934RW11"/>
<dbReference type="EMBL" id="JAENIL010000019">
    <property type="protein sequence ID" value="MBK1877526.1"/>
    <property type="molecule type" value="Genomic_DNA"/>
</dbReference>
<dbReference type="SUPFAM" id="SSF141694">
    <property type="entry name" value="AF2212/PG0164-like"/>
    <property type="match status" value="1"/>
</dbReference>
<keyword evidence="2" id="KW-1185">Reference proteome</keyword>
<accession>A0A934RW11</accession>
<evidence type="ECO:0000313" key="2">
    <source>
        <dbReference type="Proteomes" id="UP000617628"/>
    </source>
</evidence>
<gene>
    <name evidence="1" type="ORF">JIN87_11655</name>
</gene>
<dbReference type="RefSeq" id="WP_234033362.1">
    <property type="nucleotide sequence ID" value="NZ_JAENIL010000019.1"/>
</dbReference>
<dbReference type="Pfam" id="PF13376">
    <property type="entry name" value="OmdA"/>
    <property type="match status" value="1"/>
</dbReference>
<sequence>MVIANAVEWAQPSNMQVYKFKSRVVRVDGAMNPHGIPIPDEVSEALWESATRRLLVRVNGYELRRGLQGSREFGSHIVVGLSLLREAGASLGDAVKVEVEADPNANGIDVCDELLIALEQDKAARDRWESLTLGKQRGLAYHVGSAKREETRIKRALDIAEKLRTGTLSGD</sequence>
<dbReference type="Proteomes" id="UP000617628">
    <property type="component" value="Unassembled WGS sequence"/>
</dbReference>
<protein>
    <submittedName>
        <fullName evidence="1">YdeI/OmpD-associated family protein</fullName>
    </submittedName>
</protein>